<comment type="similarity">
    <text evidence="1">Belongs to the ARG7 family.</text>
</comment>
<dbReference type="Proteomes" id="UP000289738">
    <property type="component" value="Chromosome B03"/>
</dbReference>
<dbReference type="GO" id="GO:0009733">
    <property type="term" value="P:response to auxin"/>
    <property type="evidence" value="ECO:0007669"/>
    <property type="project" value="InterPro"/>
</dbReference>
<sequence>MFSDRFVIPISYLNNPSIQDLLSQVEQEFGFDHPMGGLTIPCREDHQTLKTTFFFETWGTFPCCYSYIYTKKKMGFRLPVIRRTSSFSGSQAASKSVEVPKGHLAVYVGEKQKRFVIPVSYLNQPSIQDLLSQAEEEFGYDHPMGAYSIIYIYVHGCKHLAATQTSISSTHIKMGFRLPGIVRKASFTSSSKTMEIPKGYLAVYVGEKMKRFVIPISYLNQPSFQDLLSQAEEEFGYDHPMGGLTIPCEENMTSSFSASQAASKSVEVPKGHLAVYVGEKQKRFVIPVSYLNQPSIQDLLSQVEEEFGYDHPMGGLTIPCSEDTGLSSTHTKMGFRFAGIRRKLSFNSNQTSSKALEVPKGYLAVYVGENMKWFVIPISYLNQTSFQELLSQAEEEFGYDHPMGVRKPSWTSLLASTDHILVQVTYRNHKPPHLISHIDCKIAFWNIRNSNTCILLQVICKTSLSSSHTTMGFRLSSIVRKASFTSSSKAMEVPKGYLAVYVGEKMKRFVIPISYLNQPSFQDLLSQAEEEFGYDHPMGGLTIPFEENMFLDITSRLIL</sequence>
<gene>
    <name evidence="2" type="ORF">Ahy_B03g067978</name>
</gene>
<dbReference type="STRING" id="3818.A0A445A8I5"/>
<dbReference type="AlphaFoldDB" id="A0A445A8I5"/>
<keyword evidence="3" id="KW-1185">Reference proteome</keyword>
<evidence type="ECO:0000256" key="1">
    <source>
        <dbReference type="ARBA" id="ARBA00006974"/>
    </source>
</evidence>
<dbReference type="InterPro" id="IPR003676">
    <property type="entry name" value="SAUR_fam"/>
</dbReference>
<comment type="caution">
    <text evidence="2">The sequence shown here is derived from an EMBL/GenBank/DDBJ whole genome shotgun (WGS) entry which is preliminary data.</text>
</comment>
<dbReference type="PANTHER" id="PTHR31929">
    <property type="entry name" value="SAUR-LIKE AUXIN-RESPONSIVE PROTEIN FAMILY-RELATED"/>
    <property type="match status" value="1"/>
</dbReference>
<evidence type="ECO:0008006" key="4">
    <source>
        <dbReference type="Google" id="ProtNLM"/>
    </source>
</evidence>
<evidence type="ECO:0000313" key="2">
    <source>
        <dbReference type="EMBL" id="RYR22675.1"/>
    </source>
</evidence>
<protein>
    <recommendedName>
        <fullName evidence="4">Auxin-induced protein</fullName>
    </recommendedName>
</protein>
<dbReference type="EMBL" id="SDMP01000013">
    <property type="protein sequence ID" value="RYR22675.1"/>
    <property type="molecule type" value="Genomic_DNA"/>
</dbReference>
<reference evidence="2 3" key="1">
    <citation type="submission" date="2019-01" db="EMBL/GenBank/DDBJ databases">
        <title>Sequencing of cultivated peanut Arachis hypogaea provides insights into genome evolution and oil improvement.</title>
        <authorList>
            <person name="Chen X."/>
        </authorList>
    </citation>
    <scope>NUCLEOTIDE SEQUENCE [LARGE SCALE GENOMIC DNA]</scope>
    <source>
        <strain evidence="3">cv. Fuhuasheng</strain>
        <tissue evidence="2">Leaves</tissue>
    </source>
</reference>
<accession>A0A445A8I5</accession>
<organism evidence="2 3">
    <name type="scientific">Arachis hypogaea</name>
    <name type="common">Peanut</name>
    <dbReference type="NCBI Taxonomy" id="3818"/>
    <lineage>
        <taxon>Eukaryota</taxon>
        <taxon>Viridiplantae</taxon>
        <taxon>Streptophyta</taxon>
        <taxon>Embryophyta</taxon>
        <taxon>Tracheophyta</taxon>
        <taxon>Spermatophyta</taxon>
        <taxon>Magnoliopsida</taxon>
        <taxon>eudicotyledons</taxon>
        <taxon>Gunneridae</taxon>
        <taxon>Pentapetalae</taxon>
        <taxon>rosids</taxon>
        <taxon>fabids</taxon>
        <taxon>Fabales</taxon>
        <taxon>Fabaceae</taxon>
        <taxon>Papilionoideae</taxon>
        <taxon>50 kb inversion clade</taxon>
        <taxon>dalbergioids sensu lato</taxon>
        <taxon>Dalbergieae</taxon>
        <taxon>Pterocarpus clade</taxon>
        <taxon>Arachis</taxon>
    </lineage>
</organism>
<dbReference type="Pfam" id="PF02519">
    <property type="entry name" value="Auxin_inducible"/>
    <property type="match status" value="6"/>
</dbReference>
<proteinExistence type="inferred from homology"/>
<evidence type="ECO:0000313" key="3">
    <source>
        <dbReference type="Proteomes" id="UP000289738"/>
    </source>
</evidence>
<name>A0A445A8I5_ARAHY</name>